<keyword evidence="5" id="KW-0378">Hydrolase</keyword>
<protein>
    <recommendedName>
        <fullName evidence="7">Endoribonuclease YoeB</fullName>
    </recommendedName>
    <alternativeName>
        <fullName evidence="6">Putative mRNA interferase YoeB</fullName>
    </alternativeName>
</protein>
<proteinExistence type="inferred from homology"/>
<reference evidence="9" key="1">
    <citation type="submission" date="2017-05" db="EMBL/GenBank/DDBJ databases">
        <title>Physiological properties and genetic analysis related to exopolysaccharide production of fresh-water unicellular cyanobacterium Aphanothece sacrum, Suizenji Nori, that has been cultured as a food source in Japan.</title>
        <authorList>
            <person name="Kanesaki Y."/>
            <person name="Yoshikawa S."/>
            <person name="Ohki K."/>
        </authorList>
    </citation>
    <scope>NUCLEOTIDE SEQUENCE [LARGE SCALE GENOMIC DNA]</scope>
    <source>
        <strain evidence="9">FPU1</strain>
    </source>
</reference>
<dbReference type="Proteomes" id="UP000287247">
    <property type="component" value="Unassembled WGS sequence"/>
</dbReference>
<dbReference type="SUPFAM" id="SSF143011">
    <property type="entry name" value="RelE-like"/>
    <property type="match status" value="1"/>
</dbReference>
<dbReference type="Gene3D" id="3.30.2310.20">
    <property type="entry name" value="RelE-like"/>
    <property type="match status" value="1"/>
</dbReference>
<evidence type="ECO:0000256" key="1">
    <source>
        <dbReference type="ARBA" id="ARBA00008172"/>
    </source>
</evidence>
<name>A0A401ICN1_APHSA</name>
<keyword evidence="4" id="KW-0255">Endonuclease</keyword>
<dbReference type="EMBL" id="BDQK01000001">
    <property type="protein sequence ID" value="GBF78939.1"/>
    <property type="molecule type" value="Genomic_DNA"/>
</dbReference>
<evidence type="ECO:0000256" key="5">
    <source>
        <dbReference type="ARBA" id="ARBA00022801"/>
    </source>
</evidence>
<dbReference type="AlphaFoldDB" id="A0A401ICN1"/>
<dbReference type="NCBIfam" id="TIGR02116">
    <property type="entry name" value="toxin_Txe_YoeB"/>
    <property type="match status" value="1"/>
</dbReference>
<evidence type="ECO:0000256" key="7">
    <source>
        <dbReference type="ARBA" id="ARBA00050056"/>
    </source>
</evidence>
<evidence type="ECO:0000313" key="9">
    <source>
        <dbReference type="Proteomes" id="UP000287247"/>
    </source>
</evidence>
<keyword evidence="2" id="KW-1277">Toxin-antitoxin system</keyword>
<accession>A0A401ICN1</accession>
<dbReference type="GO" id="GO:0004519">
    <property type="term" value="F:endonuclease activity"/>
    <property type="evidence" value="ECO:0007669"/>
    <property type="project" value="UniProtKB-KW"/>
</dbReference>
<evidence type="ECO:0000256" key="3">
    <source>
        <dbReference type="ARBA" id="ARBA00022722"/>
    </source>
</evidence>
<dbReference type="InterPro" id="IPR035093">
    <property type="entry name" value="RelE/ParE_toxin_dom_sf"/>
</dbReference>
<dbReference type="PANTHER" id="PTHR38039">
    <property type="entry name" value="TOXIN YOEB"/>
    <property type="match status" value="1"/>
</dbReference>
<comment type="similarity">
    <text evidence="1">Belongs to the YoeB family.</text>
</comment>
<evidence type="ECO:0000256" key="2">
    <source>
        <dbReference type="ARBA" id="ARBA00022649"/>
    </source>
</evidence>
<dbReference type="InterPro" id="IPR009614">
    <property type="entry name" value="YoeB_toxin"/>
</dbReference>
<evidence type="ECO:0000256" key="4">
    <source>
        <dbReference type="ARBA" id="ARBA00022759"/>
    </source>
</evidence>
<dbReference type="PANTHER" id="PTHR38039:SF1">
    <property type="entry name" value="TOXIN YOEB"/>
    <property type="match status" value="1"/>
</dbReference>
<dbReference type="Pfam" id="PF06769">
    <property type="entry name" value="YoeB_toxin"/>
    <property type="match status" value="1"/>
</dbReference>
<keyword evidence="9" id="KW-1185">Reference proteome</keyword>
<gene>
    <name evidence="8" type="ORF">AsFPU1_0330</name>
</gene>
<dbReference type="GO" id="GO:0016787">
    <property type="term" value="F:hydrolase activity"/>
    <property type="evidence" value="ECO:0007669"/>
    <property type="project" value="UniProtKB-KW"/>
</dbReference>
<evidence type="ECO:0000313" key="8">
    <source>
        <dbReference type="EMBL" id="GBF78939.1"/>
    </source>
</evidence>
<keyword evidence="3" id="KW-0540">Nuclease</keyword>
<sequence length="85" mass="10066">MRKIAFLARGFDEFNKWAVEDKKIYAKILTLIKDIQRDPFSGLGKPEALKYELSGLWSRRITDEHRLVYSITDEDVIIVSCRFHY</sequence>
<dbReference type="GO" id="GO:0006401">
    <property type="term" value="P:RNA catabolic process"/>
    <property type="evidence" value="ECO:0007669"/>
    <property type="project" value="InterPro"/>
</dbReference>
<dbReference type="RefSeq" id="WP_172957571.1">
    <property type="nucleotide sequence ID" value="NZ_BDQK01000001.1"/>
</dbReference>
<evidence type="ECO:0000256" key="6">
    <source>
        <dbReference type="ARBA" id="ARBA00030388"/>
    </source>
</evidence>
<comment type="caution">
    <text evidence="8">The sequence shown here is derived from an EMBL/GenBank/DDBJ whole genome shotgun (WGS) entry which is preliminary data.</text>
</comment>
<organism evidence="8 9">
    <name type="scientific">Aphanothece sacrum FPU1</name>
    <dbReference type="NCBI Taxonomy" id="1920663"/>
    <lineage>
        <taxon>Bacteria</taxon>
        <taxon>Bacillati</taxon>
        <taxon>Cyanobacteriota</taxon>
        <taxon>Cyanophyceae</taxon>
        <taxon>Oscillatoriophycideae</taxon>
        <taxon>Chroococcales</taxon>
        <taxon>Aphanothecaceae</taxon>
        <taxon>Aphanothece</taxon>
    </lineage>
</organism>